<dbReference type="GO" id="GO:0015833">
    <property type="term" value="P:peptide transport"/>
    <property type="evidence" value="ECO:0007669"/>
    <property type="project" value="InterPro"/>
</dbReference>
<dbReference type="PROSITE" id="PS50893">
    <property type="entry name" value="ABC_TRANSPORTER_2"/>
    <property type="match status" value="1"/>
</dbReference>
<dbReference type="OrthoDB" id="8481147at2"/>
<keyword evidence="3" id="KW-0547">Nucleotide-binding</keyword>
<dbReference type="GO" id="GO:0016887">
    <property type="term" value="F:ATP hydrolysis activity"/>
    <property type="evidence" value="ECO:0007669"/>
    <property type="project" value="InterPro"/>
</dbReference>
<evidence type="ECO:0000256" key="4">
    <source>
        <dbReference type="ARBA" id="ARBA00022840"/>
    </source>
</evidence>
<accession>A0A7K1UJW0</accession>
<dbReference type="Pfam" id="PF08352">
    <property type="entry name" value="oligo_HPY"/>
    <property type="match status" value="1"/>
</dbReference>
<dbReference type="PANTHER" id="PTHR43776">
    <property type="entry name" value="TRANSPORT ATP-BINDING PROTEIN"/>
    <property type="match status" value="1"/>
</dbReference>
<organism evidence="7 8">
    <name type="scientific">Nesterenkonia alkaliphila</name>
    <dbReference type="NCBI Taxonomy" id="1463631"/>
    <lineage>
        <taxon>Bacteria</taxon>
        <taxon>Bacillati</taxon>
        <taxon>Actinomycetota</taxon>
        <taxon>Actinomycetes</taxon>
        <taxon>Micrococcales</taxon>
        <taxon>Micrococcaceae</taxon>
        <taxon>Nesterenkonia</taxon>
    </lineage>
</organism>
<dbReference type="AlphaFoldDB" id="A0A7K1UJW0"/>
<keyword evidence="4 7" id="KW-0067">ATP-binding</keyword>
<evidence type="ECO:0000313" key="7">
    <source>
        <dbReference type="EMBL" id="MVT26706.1"/>
    </source>
</evidence>
<dbReference type="Proteomes" id="UP000460157">
    <property type="component" value="Unassembled WGS sequence"/>
</dbReference>
<evidence type="ECO:0000256" key="5">
    <source>
        <dbReference type="SAM" id="MobiDB-lite"/>
    </source>
</evidence>
<dbReference type="InterPro" id="IPR013563">
    <property type="entry name" value="Oligopep_ABC_C"/>
</dbReference>
<feature type="region of interest" description="Disordered" evidence="5">
    <location>
        <begin position="301"/>
        <end position="335"/>
    </location>
</feature>
<dbReference type="NCBIfam" id="TIGR01727">
    <property type="entry name" value="oligo_HPY"/>
    <property type="match status" value="1"/>
</dbReference>
<protein>
    <submittedName>
        <fullName evidence="7">ATP-binding cassette domain-containing protein</fullName>
    </submittedName>
</protein>
<dbReference type="EMBL" id="WRPM01000071">
    <property type="protein sequence ID" value="MVT26706.1"/>
    <property type="molecule type" value="Genomic_DNA"/>
</dbReference>
<dbReference type="InterPro" id="IPR027417">
    <property type="entry name" value="P-loop_NTPase"/>
</dbReference>
<evidence type="ECO:0000313" key="8">
    <source>
        <dbReference type="Proteomes" id="UP000460157"/>
    </source>
</evidence>
<dbReference type="InterPro" id="IPR017871">
    <property type="entry name" value="ABC_transporter-like_CS"/>
</dbReference>
<dbReference type="GO" id="GO:0005524">
    <property type="term" value="F:ATP binding"/>
    <property type="evidence" value="ECO:0007669"/>
    <property type="project" value="UniProtKB-KW"/>
</dbReference>
<gene>
    <name evidence="7" type="ORF">GNZ21_10105</name>
</gene>
<evidence type="ECO:0000256" key="2">
    <source>
        <dbReference type="ARBA" id="ARBA00022448"/>
    </source>
</evidence>
<keyword evidence="8" id="KW-1185">Reference proteome</keyword>
<dbReference type="PROSITE" id="PS00211">
    <property type="entry name" value="ABC_TRANSPORTER_1"/>
    <property type="match status" value="1"/>
</dbReference>
<dbReference type="Gene3D" id="3.40.50.300">
    <property type="entry name" value="P-loop containing nucleotide triphosphate hydrolases"/>
    <property type="match status" value="1"/>
</dbReference>
<dbReference type="PANTHER" id="PTHR43776:SF7">
    <property type="entry name" value="D,D-DIPEPTIDE TRANSPORT ATP-BINDING PROTEIN DDPF-RELATED"/>
    <property type="match status" value="1"/>
</dbReference>
<dbReference type="FunFam" id="3.40.50.300:FF:000016">
    <property type="entry name" value="Oligopeptide ABC transporter ATP-binding component"/>
    <property type="match status" value="1"/>
</dbReference>
<dbReference type="CDD" id="cd03257">
    <property type="entry name" value="ABC_NikE_OppD_transporters"/>
    <property type="match status" value="1"/>
</dbReference>
<dbReference type="Pfam" id="PF00005">
    <property type="entry name" value="ABC_tran"/>
    <property type="match status" value="1"/>
</dbReference>
<comment type="caution">
    <text evidence="7">The sequence shown here is derived from an EMBL/GenBank/DDBJ whole genome shotgun (WGS) entry which is preliminary data.</text>
</comment>
<dbReference type="RefSeq" id="WP_157323934.1">
    <property type="nucleotide sequence ID" value="NZ_BMFX01000001.1"/>
</dbReference>
<name>A0A7K1UJW0_9MICC</name>
<dbReference type="InterPro" id="IPR003439">
    <property type="entry name" value="ABC_transporter-like_ATP-bd"/>
</dbReference>
<dbReference type="InterPro" id="IPR003593">
    <property type="entry name" value="AAA+_ATPase"/>
</dbReference>
<dbReference type="GO" id="GO:0055085">
    <property type="term" value="P:transmembrane transport"/>
    <property type="evidence" value="ECO:0007669"/>
    <property type="project" value="UniProtKB-ARBA"/>
</dbReference>
<dbReference type="SMART" id="SM00382">
    <property type="entry name" value="AAA"/>
    <property type="match status" value="1"/>
</dbReference>
<evidence type="ECO:0000256" key="1">
    <source>
        <dbReference type="ARBA" id="ARBA00005417"/>
    </source>
</evidence>
<feature type="domain" description="ABC transporter" evidence="6">
    <location>
        <begin position="13"/>
        <end position="255"/>
    </location>
</feature>
<sequence length="335" mass="36768">MTVVTNAAEEVVLRVNELSLEYRLRGAGPKTLRAVDGVSLELRRGETLGLVGESGCGKSSLVRTIFDINVPSSGSVEVFGQRLAELRPKDRRQLRNRVQMIFQDPYSALDPRLSAHEIVAEPLRIARRYSKDRVVELLESVGLSAEVMDRRPAAFSGGQRQRLGIARALALDPDVLVLDEPVSALDVSVQAQVINLLKDLQQRLGLAYLFIAHDLSVVRHISDRVAVMHLGQIVETGTAEEIFANPVHPYTRSLLSAAPVPDPRARSSRRRVVLAGELPDAARRPSGCSFRTRCPIAQEQCSQQDPTLVSTGSPTHQHACHFPEDSQRSVAPAMT</sequence>
<dbReference type="InterPro" id="IPR050319">
    <property type="entry name" value="ABC_transp_ATP-bind"/>
</dbReference>
<feature type="compositionally biased region" description="Polar residues" evidence="5">
    <location>
        <begin position="301"/>
        <end position="316"/>
    </location>
</feature>
<evidence type="ECO:0000259" key="6">
    <source>
        <dbReference type="PROSITE" id="PS50893"/>
    </source>
</evidence>
<keyword evidence="2" id="KW-0813">Transport</keyword>
<evidence type="ECO:0000256" key="3">
    <source>
        <dbReference type="ARBA" id="ARBA00022741"/>
    </source>
</evidence>
<dbReference type="SUPFAM" id="SSF52540">
    <property type="entry name" value="P-loop containing nucleoside triphosphate hydrolases"/>
    <property type="match status" value="1"/>
</dbReference>
<comment type="similarity">
    <text evidence="1">Belongs to the ABC transporter superfamily.</text>
</comment>
<reference evidence="7 8" key="1">
    <citation type="submission" date="2019-12" db="EMBL/GenBank/DDBJ databases">
        <title>Nesterenkonia muleiensis sp. nov., a novel actinobacterium isolated from sap of Populus euphratica.</title>
        <authorList>
            <person name="Wang R."/>
        </authorList>
    </citation>
    <scope>NUCLEOTIDE SEQUENCE [LARGE SCALE GENOMIC DNA]</scope>
    <source>
        <strain evidence="7 8">F10</strain>
    </source>
</reference>
<proteinExistence type="inferred from homology"/>